<dbReference type="GO" id="GO:0051538">
    <property type="term" value="F:3 iron, 4 sulfur cluster binding"/>
    <property type="evidence" value="ECO:0007669"/>
    <property type="project" value="UniProtKB-KW"/>
</dbReference>
<dbReference type="SUPFAM" id="SSF69336">
    <property type="entry name" value="Alpha subunit of glutamate synthase, C-terminal domain"/>
    <property type="match status" value="1"/>
</dbReference>
<evidence type="ECO:0000256" key="19">
    <source>
        <dbReference type="ARBA" id="ARBA00072108"/>
    </source>
</evidence>
<evidence type="ECO:0000256" key="14">
    <source>
        <dbReference type="ARBA" id="ARBA00023014"/>
    </source>
</evidence>
<name>A0A380S5P4_FIBSU</name>
<dbReference type="SUPFAM" id="SSF56235">
    <property type="entry name" value="N-terminal nucleophile aminohydrolases (Ntn hydrolases)"/>
    <property type="match status" value="1"/>
</dbReference>
<dbReference type="SUPFAM" id="SSF51395">
    <property type="entry name" value="FMN-linked oxidoreductases"/>
    <property type="match status" value="1"/>
</dbReference>
<keyword evidence="6" id="KW-0028">Amino-acid biosynthesis</keyword>
<comment type="similarity">
    <text evidence="4">Belongs to the glutamate synthase family.</text>
</comment>
<keyword evidence="10" id="KW-0274">FAD</keyword>
<evidence type="ECO:0000256" key="3">
    <source>
        <dbReference type="ARBA" id="ARBA00001974"/>
    </source>
</evidence>
<dbReference type="Pfam" id="PF00310">
    <property type="entry name" value="GATase_2"/>
    <property type="match status" value="1"/>
</dbReference>
<dbReference type="FunFam" id="3.20.20.70:FF:000031">
    <property type="entry name" value="Glutamate synthase 1 [NADH]"/>
    <property type="match status" value="1"/>
</dbReference>
<dbReference type="PANTHER" id="PTHR11938">
    <property type="entry name" value="FAD NADPH DEHYDROGENASE/OXIDOREDUCTASE"/>
    <property type="match status" value="1"/>
</dbReference>
<evidence type="ECO:0000256" key="1">
    <source>
        <dbReference type="ARBA" id="ARBA00001917"/>
    </source>
</evidence>
<evidence type="ECO:0000256" key="20">
    <source>
        <dbReference type="ARBA" id="ARBA00079921"/>
    </source>
</evidence>
<dbReference type="InterPro" id="IPR029055">
    <property type="entry name" value="Ntn_hydrolases_N"/>
</dbReference>
<evidence type="ECO:0000313" key="23">
    <source>
        <dbReference type="Proteomes" id="UP000255423"/>
    </source>
</evidence>
<dbReference type="InterPro" id="IPR002932">
    <property type="entry name" value="Glu_synthdom"/>
</dbReference>
<protein>
    <recommendedName>
        <fullName evidence="19">Glutamate synthase [NADPH] large chain</fullName>
        <ecNumber evidence="5">1.4.1.13</ecNumber>
    </recommendedName>
    <alternativeName>
        <fullName evidence="20">Glutamate synthase subunit alpha</fullName>
    </alternativeName>
</protein>
<dbReference type="FunFam" id="3.60.20.10:FF:000001">
    <property type="entry name" value="Glutamate synthase, large subunit"/>
    <property type="match status" value="1"/>
</dbReference>
<evidence type="ECO:0000256" key="10">
    <source>
        <dbReference type="ARBA" id="ARBA00022827"/>
    </source>
</evidence>
<evidence type="ECO:0000256" key="17">
    <source>
        <dbReference type="ARBA" id="ARBA00037898"/>
    </source>
</evidence>
<dbReference type="Pfam" id="PF01493">
    <property type="entry name" value="GXGXG"/>
    <property type="match status" value="1"/>
</dbReference>
<dbReference type="Gene3D" id="3.20.20.70">
    <property type="entry name" value="Aldolase class I"/>
    <property type="match status" value="2"/>
</dbReference>
<evidence type="ECO:0000256" key="9">
    <source>
        <dbReference type="ARBA" id="ARBA00022723"/>
    </source>
</evidence>
<dbReference type="EC" id="1.4.1.13" evidence="5"/>
<feature type="domain" description="Glutamine amidotransferase type-2" evidence="21">
    <location>
        <begin position="16"/>
        <end position="399"/>
    </location>
</feature>
<dbReference type="CDD" id="cd00982">
    <property type="entry name" value="gltB_C"/>
    <property type="match status" value="1"/>
</dbReference>
<comment type="cofactor">
    <cofactor evidence="2">
        <name>[3Fe-4S] cluster</name>
        <dbReference type="ChEBI" id="CHEBI:21137"/>
    </cofactor>
</comment>
<dbReference type="PROSITE" id="PS51278">
    <property type="entry name" value="GATASE_TYPE_2"/>
    <property type="match status" value="1"/>
</dbReference>
<proteinExistence type="inferred from homology"/>
<dbReference type="GO" id="GO:0006537">
    <property type="term" value="P:glutamate biosynthetic process"/>
    <property type="evidence" value="ECO:0007669"/>
    <property type="project" value="UniProtKB-KW"/>
</dbReference>
<evidence type="ECO:0000256" key="7">
    <source>
        <dbReference type="ARBA" id="ARBA00022630"/>
    </source>
</evidence>
<dbReference type="GO" id="GO:0004355">
    <property type="term" value="F:glutamate synthase (NADPH) activity"/>
    <property type="evidence" value="ECO:0007669"/>
    <property type="project" value="UniProtKB-EC"/>
</dbReference>
<keyword evidence="16" id="KW-0003">3Fe-4S</keyword>
<dbReference type="EMBL" id="UHJL01000002">
    <property type="protein sequence ID" value="SUQ24224.1"/>
    <property type="molecule type" value="Genomic_DNA"/>
</dbReference>
<dbReference type="GO" id="GO:0019676">
    <property type="term" value="P:ammonia assimilation cycle"/>
    <property type="evidence" value="ECO:0007669"/>
    <property type="project" value="TreeGrafter"/>
</dbReference>
<dbReference type="CDD" id="cd00713">
    <property type="entry name" value="GltS"/>
    <property type="match status" value="1"/>
</dbReference>
<comment type="cofactor">
    <cofactor evidence="3">
        <name>FAD</name>
        <dbReference type="ChEBI" id="CHEBI:57692"/>
    </cofactor>
</comment>
<organism evidence="22 23">
    <name type="scientific">Fibrobacter succinogenes</name>
    <name type="common">Bacteroides succinogenes</name>
    <dbReference type="NCBI Taxonomy" id="833"/>
    <lineage>
        <taxon>Bacteria</taxon>
        <taxon>Pseudomonadati</taxon>
        <taxon>Fibrobacterota</taxon>
        <taxon>Fibrobacteria</taxon>
        <taxon>Fibrobacterales</taxon>
        <taxon>Fibrobacteraceae</taxon>
        <taxon>Fibrobacter</taxon>
    </lineage>
</organism>
<dbReference type="InterPro" id="IPR006982">
    <property type="entry name" value="Glu_synth_centr_N"/>
</dbReference>
<keyword evidence="15" id="KW-0314">Glutamate biosynthesis</keyword>
<dbReference type="Pfam" id="PF01645">
    <property type="entry name" value="Glu_synthase"/>
    <property type="match status" value="1"/>
</dbReference>
<dbReference type="InterPro" id="IPR036485">
    <property type="entry name" value="Glu_synth_asu_C_sf"/>
</dbReference>
<accession>A0A380S5P4</accession>
<dbReference type="RefSeq" id="WP_109572772.1">
    <property type="nucleotide sequence ID" value="NZ_UHJL01000002.1"/>
</dbReference>
<dbReference type="NCBIfam" id="NF008730">
    <property type="entry name" value="PRK11750.1"/>
    <property type="match status" value="1"/>
</dbReference>
<evidence type="ECO:0000256" key="16">
    <source>
        <dbReference type="ARBA" id="ARBA00023291"/>
    </source>
</evidence>
<dbReference type="GO" id="GO:0046872">
    <property type="term" value="F:metal ion binding"/>
    <property type="evidence" value="ECO:0007669"/>
    <property type="project" value="UniProtKB-KW"/>
</dbReference>
<evidence type="ECO:0000256" key="2">
    <source>
        <dbReference type="ARBA" id="ARBA00001927"/>
    </source>
</evidence>
<keyword evidence="12" id="KW-0560">Oxidoreductase</keyword>
<dbReference type="Gene3D" id="3.60.20.10">
    <property type="entry name" value="Glutamine Phosphoribosylpyrophosphate, subunit 1, domain 1"/>
    <property type="match status" value="1"/>
</dbReference>
<evidence type="ECO:0000256" key="13">
    <source>
        <dbReference type="ARBA" id="ARBA00023004"/>
    </source>
</evidence>
<evidence type="ECO:0000259" key="21">
    <source>
        <dbReference type="PROSITE" id="PS51278"/>
    </source>
</evidence>
<comment type="pathway">
    <text evidence="17">Amino-acid biosynthesis; L-glutamate biosynthesis via GLT pathway; L-glutamate from 2-oxoglutarate and L-glutamine (NADP(+) route): step 1/1.</text>
</comment>
<evidence type="ECO:0000313" key="22">
    <source>
        <dbReference type="EMBL" id="SUQ24224.1"/>
    </source>
</evidence>
<evidence type="ECO:0000256" key="8">
    <source>
        <dbReference type="ARBA" id="ARBA00022643"/>
    </source>
</evidence>
<evidence type="ECO:0000256" key="11">
    <source>
        <dbReference type="ARBA" id="ARBA00022962"/>
    </source>
</evidence>
<dbReference type="InterPro" id="IPR002489">
    <property type="entry name" value="Glu_synth_asu_C"/>
</dbReference>
<evidence type="ECO:0000256" key="5">
    <source>
        <dbReference type="ARBA" id="ARBA00012079"/>
    </source>
</evidence>
<keyword evidence="9" id="KW-0479">Metal-binding</keyword>
<keyword evidence="14" id="KW-0411">Iron-sulfur</keyword>
<evidence type="ECO:0000256" key="12">
    <source>
        <dbReference type="ARBA" id="ARBA00023002"/>
    </source>
</evidence>
<evidence type="ECO:0000256" key="15">
    <source>
        <dbReference type="ARBA" id="ARBA00023164"/>
    </source>
</evidence>
<keyword evidence="8" id="KW-0288">FMN</keyword>
<keyword evidence="7" id="KW-0285">Flavoprotein</keyword>
<keyword evidence="13" id="KW-0408">Iron</keyword>
<comment type="cofactor">
    <cofactor evidence="1">
        <name>FMN</name>
        <dbReference type="ChEBI" id="CHEBI:58210"/>
    </cofactor>
</comment>
<sequence length="1472" mass="160852">MNAQALYDPANEHDACGVGLVANINNVASHQIVLQGITVLKRLMHRGAAGGDPETGDGAGLLLSMPHKFFRKLYPTLPARYGVGMFFVENTLEAESFDAKIREIAEAEGVKVLQFREVPVNPTKIGHTARETLPHIRQVFFDGSAFSTNESFDIKLYVVRRLIEKACKGLYVCSCSRRSIVYKGLLLASQIEGFYKDLNDLDFESPIALVHQRYSTNTFPTWPLAHPFRYLAHNGEINTLRGNLNSLRAREPHLKSSVIGDDLKKLLPLVPGGQSDSASLDNMFELLVAAGRSLPHAMMMLMPQAWGQKHYLGRDVRGFFEYESMLMEPWDGPAAVAFSDGVNAGAILDRNGLRPARYTLCKDGLFVMASETGVLDLRDDEVEEKGRLKPGEIIYLDLENHRILKNAEMKAQVARSKPYRRWVAENKMSVRGLFSEINPSDVPDDLLVQQKRFGYSAEDLSVILKPMAKNGAEPIGSMGNDAALAVLSDKPQPLFNYFKQLFAQVTNPPIDPIREELVMSLTTYIGNHGNILEETPEQAHLIKIPRPIVTEDEIRRFENIGDKSFKAKVLKMQFPLGGNGEVLEAALQNLAGDAVRAVSDGFDIIVLSDKNVDWGYVPMPSLLATACVNRTLVEAGVRPEIGLIVQSGEVREVMHFALLLGYGATVINPYLAFQSLTSMCHSGDLDVDPVTAAANYVKAVDKGLLKIMSKMGISTLRSYRSAQIFEAVGLNKELIEKFLPGTASRIEGIGLEEIAREVGERQNVAFADASKVLQSGGQYSFRKEGEKHLWTPQSLATFRQAVQGGDYEKFKAYSKLINDQSERQATLRGLFKFKQTTPIDISEVESRESIIHHFVAGAMSLGSLSPEAHETIAIAMNRIGAMSNCGEGGEDPDRNTPAANGDIRSSAIRQIASGRFGVTIDYLRHAKDLQIKMAQGAKPGEGGQLPAHKVNEFVARIRHSIPNVSLISPPPHHDIYSIEDLAQLIYDLRNANPKARVSVKLVSEVGVGTIAAGVAKAHADVVLISGHDGGTGASPLTSIKHAGLPWELGIAEAEQTLVLNDLRGRVKLQVDGQLKTGRDVVVAALLGAEEFGFATNLLVSLGCVMDRKCHTNQCPMGIATQDPEFRKRFAGKPEYVENFLYFIADEVREILASLGLRSLEEACGRSDLLERDEAIAFYKAHNLDFSKIFETVNGGIKSYDKNYVKEALENFDRRELLPFVSDTLKSGANVELCTVVHNTDRTVGTELSGEVDEHFGVKGLPEDTIKVHLHGVAGQSFGAFLAPGVTLDLEGEANDFMGKGLSGGKIIVRPPSNASFKAEDNVIAGNVIGYGGTSGKIFINGLAGERFGIRNSGMLLVSEGVGDHGCEYMTGGRVVVLGRVGVNFAAGMTGGFAYVYDETGHFDLSCNVDSVDLESVLPGTDSEKELLDIIGQHVKATGSEKGKRILENWNSERPKFVKIFPVDYRNALQGKA</sequence>
<dbReference type="Proteomes" id="UP000255423">
    <property type="component" value="Unassembled WGS sequence"/>
</dbReference>
<dbReference type="FunFam" id="2.160.20.60:FF:000001">
    <property type="entry name" value="Glutamate synthase, large subunit"/>
    <property type="match status" value="1"/>
</dbReference>
<dbReference type="InterPro" id="IPR050711">
    <property type="entry name" value="ET-N_metabolism_enzyme"/>
</dbReference>
<evidence type="ECO:0000256" key="4">
    <source>
        <dbReference type="ARBA" id="ARBA00009716"/>
    </source>
</evidence>
<reference evidence="22 23" key="1">
    <citation type="submission" date="2017-08" db="EMBL/GenBank/DDBJ databases">
        <authorList>
            <person name="de Groot N.N."/>
        </authorList>
    </citation>
    <scope>NUCLEOTIDE SEQUENCE [LARGE SCALE GENOMIC DNA]</scope>
    <source>
        <strain evidence="22 23">HM2</strain>
    </source>
</reference>
<dbReference type="InterPro" id="IPR017932">
    <property type="entry name" value="GATase_2_dom"/>
</dbReference>
<dbReference type="CDD" id="cd02808">
    <property type="entry name" value="GltS_FMN"/>
    <property type="match status" value="1"/>
</dbReference>
<keyword evidence="11" id="KW-0315">Glutamine amidotransferase</keyword>
<evidence type="ECO:0000256" key="18">
    <source>
        <dbReference type="ARBA" id="ARBA00048151"/>
    </source>
</evidence>
<comment type="catalytic activity">
    <reaction evidence="18">
        <text>2 L-glutamate + NADP(+) = L-glutamine + 2-oxoglutarate + NADPH + H(+)</text>
        <dbReference type="Rhea" id="RHEA:15501"/>
        <dbReference type="ChEBI" id="CHEBI:15378"/>
        <dbReference type="ChEBI" id="CHEBI:16810"/>
        <dbReference type="ChEBI" id="CHEBI:29985"/>
        <dbReference type="ChEBI" id="CHEBI:57783"/>
        <dbReference type="ChEBI" id="CHEBI:58349"/>
        <dbReference type="ChEBI" id="CHEBI:58359"/>
        <dbReference type="EC" id="1.4.1.13"/>
    </reaction>
</comment>
<dbReference type="InterPro" id="IPR013785">
    <property type="entry name" value="Aldolase_TIM"/>
</dbReference>
<dbReference type="Gene3D" id="2.160.20.60">
    <property type="entry name" value="Glutamate synthase, alpha subunit, C-terminal domain"/>
    <property type="match status" value="1"/>
</dbReference>
<gene>
    <name evidence="22" type="ORF">SAMN05661053_1619</name>
</gene>
<dbReference type="PANTHER" id="PTHR11938:SF133">
    <property type="entry name" value="GLUTAMATE SYNTHASE (NADH)"/>
    <property type="match status" value="1"/>
</dbReference>
<evidence type="ECO:0000256" key="6">
    <source>
        <dbReference type="ARBA" id="ARBA00022605"/>
    </source>
</evidence>
<dbReference type="Pfam" id="PF04898">
    <property type="entry name" value="Glu_syn_central"/>
    <property type="match status" value="1"/>
</dbReference>